<proteinExistence type="inferred from homology"/>
<dbReference type="PANTHER" id="PTHR11092">
    <property type="entry name" value="SUGAR NUCLEOTIDE EPIMERASE RELATED"/>
    <property type="match status" value="1"/>
</dbReference>
<dbReference type="Pfam" id="PF08338">
    <property type="entry name" value="DUF1731"/>
    <property type="match status" value="1"/>
</dbReference>
<reference evidence="5" key="2">
    <citation type="submission" date="2016-04" db="EMBL/GenBank/DDBJ databases">
        <title>Complete Genome and Plasmid Sequences for Rhodococcus fascians D188 and Draft Sequences for Rhodococcus spp. Isolates PBTS 1 and PBTS 2.</title>
        <authorList>
            <person name="Stamer R."/>
            <person name="Vereecke D."/>
            <person name="Zhang Y."/>
            <person name="Schilkey F."/>
            <person name="Devitt N."/>
            <person name="Randall J."/>
        </authorList>
    </citation>
    <scope>NUCLEOTIDE SEQUENCE [LARGE SCALE GENOMIC DNA]</scope>
    <source>
        <strain evidence="5">PBTS2</strain>
    </source>
</reference>
<reference evidence="4 5" key="1">
    <citation type="journal article" date="2016" name="Genome Announc.">
        <title>Complete Genome and Plasmid Sequences for Rhodococcus fascians D188 and Draft Sequences for Rhodococcus Isolates PBTS 1 and PBTS 2.</title>
        <authorList>
            <person name="Stamler R.A."/>
            <person name="Vereecke D."/>
            <person name="Zhang Y."/>
            <person name="Schilkey F."/>
            <person name="Devitt N."/>
            <person name="Randall J.J."/>
        </authorList>
    </citation>
    <scope>NUCLEOTIDE SEQUENCE [LARGE SCALE GENOMIC DNA]</scope>
    <source>
        <strain evidence="4 5">PBTS2</strain>
    </source>
</reference>
<dbReference type="NCBIfam" id="TIGR01777">
    <property type="entry name" value="yfcH"/>
    <property type="match status" value="1"/>
</dbReference>
<dbReference type="RefSeq" id="WP_048318650.1">
    <property type="nucleotide sequence ID" value="NZ_CP015220.1"/>
</dbReference>
<organism evidence="4 5">
    <name type="scientific">Rhodococcoides fascians</name>
    <name type="common">Rhodococcus fascians</name>
    <dbReference type="NCBI Taxonomy" id="1828"/>
    <lineage>
        <taxon>Bacteria</taxon>
        <taxon>Bacillati</taxon>
        <taxon>Actinomycetota</taxon>
        <taxon>Actinomycetes</taxon>
        <taxon>Mycobacteriales</taxon>
        <taxon>Nocardiaceae</taxon>
        <taxon>Rhodococcoides</taxon>
    </lineage>
</organism>
<feature type="domain" description="DUF1731" evidence="3">
    <location>
        <begin position="246"/>
        <end position="291"/>
    </location>
</feature>
<dbReference type="SUPFAM" id="SSF51735">
    <property type="entry name" value="NAD(P)-binding Rossmann-fold domains"/>
    <property type="match status" value="1"/>
</dbReference>
<dbReference type="InterPro" id="IPR013549">
    <property type="entry name" value="DUF1731"/>
</dbReference>
<evidence type="ECO:0000256" key="1">
    <source>
        <dbReference type="ARBA" id="ARBA00009353"/>
    </source>
</evidence>
<dbReference type="Proteomes" id="UP000076038">
    <property type="component" value="Chromosome"/>
</dbReference>
<dbReference type="EMBL" id="CP015220">
    <property type="protein sequence ID" value="AMY25637.1"/>
    <property type="molecule type" value="Genomic_DNA"/>
</dbReference>
<gene>
    <name evidence="4" type="ORF">A3Q41_04361</name>
</gene>
<dbReference type="InterPro" id="IPR001509">
    <property type="entry name" value="Epimerase_deHydtase"/>
</dbReference>
<dbReference type="AlphaFoldDB" id="A0A143QTC2"/>
<feature type="domain" description="NAD-dependent epimerase/dehydratase" evidence="2">
    <location>
        <begin position="3"/>
        <end position="210"/>
    </location>
</feature>
<dbReference type="InterPro" id="IPR036291">
    <property type="entry name" value="NAD(P)-bd_dom_sf"/>
</dbReference>
<dbReference type="Pfam" id="PF01370">
    <property type="entry name" value="Epimerase"/>
    <property type="match status" value="1"/>
</dbReference>
<dbReference type="InterPro" id="IPR010099">
    <property type="entry name" value="SDR39U1"/>
</dbReference>
<dbReference type="KEGG" id="rhs:A3Q41_04361"/>
<evidence type="ECO:0000313" key="4">
    <source>
        <dbReference type="EMBL" id="AMY25637.1"/>
    </source>
</evidence>
<keyword evidence="5" id="KW-1185">Reference proteome</keyword>
<evidence type="ECO:0000313" key="5">
    <source>
        <dbReference type="Proteomes" id="UP000076038"/>
    </source>
</evidence>
<protein>
    <submittedName>
        <fullName evidence="4">Epimerase family protein</fullName>
    </submittedName>
</protein>
<dbReference type="PANTHER" id="PTHR11092:SF0">
    <property type="entry name" value="EPIMERASE FAMILY PROTEIN SDR39U1"/>
    <property type="match status" value="1"/>
</dbReference>
<accession>A0A143QTC2</accession>
<comment type="similarity">
    <text evidence="1">Belongs to the NAD(P)-dependent epimerase/dehydratase family. SDR39U1 subfamily.</text>
</comment>
<sequence length="296" mass="30917">MRVVIAGSSGLIGTALVAALRGRSHDVTRLVRRSPAGPDESQWDPSHGSIDPAVLAGADAVVNLCGVGIGDKRWSGAYKQLVRDSRIAPTEVIASAAADAGVPTLINASGVNFYGDTGDRVVDETAPVGDGFLAEVCRDWENATSAASEAGVRTILLRSGVVLSQRGGMLGKLRPLYLFALGGRLGSGRQYFPWISLEDEIGAIVHGIENDSLRGPVNMVGPTPVTNAQFNSAMSRAVHRPAPWVVPGFALKAVIGEFAEEAILTGPRAIPKALEDAGYTFEHNTVGEALRVAVGS</sequence>
<dbReference type="PATRIC" id="fig|1653479.3.peg.4416"/>
<dbReference type="CDD" id="cd05242">
    <property type="entry name" value="SDR_a8"/>
    <property type="match status" value="1"/>
</dbReference>
<dbReference type="Gene3D" id="3.40.50.720">
    <property type="entry name" value="NAD(P)-binding Rossmann-like Domain"/>
    <property type="match status" value="1"/>
</dbReference>
<evidence type="ECO:0000259" key="2">
    <source>
        <dbReference type="Pfam" id="PF01370"/>
    </source>
</evidence>
<dbReference type="OrthoDB" id="9801773at2"/>
<name>A0A143QTC2_RHOFA</name>
<evidence type="ECO:0000259" key="3">
    <source>
        <dbReference type="Pfam" id="PF08338"/>
    </source>
</evidence>